<evidence type="ECO:0000313" key="1">
    <source>
        <dbReference type="EMBL" id="THU80674.1"/>
    </source>
</evidence>
<reference evidence="1 2" key="1">
    <citation type="journal article" date="2019" name="Nat. Ecol. Evol.">
        <title>Megaphylogeny resolves global patterns of mushroom evolution.</title>
        <authorList>
            <person name="Varga T."/>
            <person name="Krizsan K."/>
            <person name="Foldi C."/>
            <person name="Dima B."/>
            <person name="Sanchez-Garcia M."/>
            <person name="Sanchez-Ramirez S."/>
            <person name="Szollosi G.J."/>
            <person name="Szarkandi J.G."/>
            <person name="Papp V."/>
            <person name="Albert L."/>
            <person name="Andreopoulos W."/>
            <person name="Angelini C."/>
            <person name="Antonin V."/>
            <person name="Barry K.W."/>
            <person name="Bougher N.L."/>
            <person name="Buchanan P."/>
            <person name="Buyck B."/>
            <person name="Bense V."/>
            <person name="Catcheside P."/>
            <person name="Chovatia M."/>
            <person name="Cooper J."/>
            <person name="Damon W."/>
            <person name="Desjardin D."/>
            <person name="Finy P."/>
            <person name="Geml J."/>
            <person name="Haridas S."/>
            <person name="Hughes K."/>
            <person name="Justo A."/>
            <person name="Karasinski D."/>
            <person name="Kautmanova I."/>
            <person name="Kiss B."/>
            <person name="Kocsube S."/>
            <person name="Kotiranta H."/>
            <person name="LaButti K.M."/>
            <person name="Lechner B.E."/>
            <person name="Liimatainen K."/>
            <person name="Lipzen A."/>
            <person name="Lukacs Z."/>
            <person name="Mihaltcheva S."/>
            <person name="Morgado L.N."/>
            <person name="Niskanen T."/>
            <person name="Noordeloos M.E."/>
            <person name="Ohm R.A."/>
            <person name="Ortiz-Santana B."/>
            <person name="Ovrebo C."/>
            <person name="Racz N."/>
            <person name="Riley R."/>
            <person name="Savchenko A."/>
            <person name="Shiryaev A."/>
            <person name="Soop K."/>
            <person name="Spirin V."/>
            <person name="Szebenyi C."/>
            <person name="Tomsovsky M."/>
            <person name="Tulloss R.E."/>
            <person name="Uehling J."/>
            <person name="Grigoriev I.V."/>
            <person name="Vagvolgyi C."/>
            <person name="Papp T."/>
            <person name="Martin F.M."/>
            <person name="Miettinen O."/>
            <person name="Hibbett D.S."/>
            <person name="Nagy L.G."/>
        </authorList>
    </citation>
    <scope>NUCLEOTIDE SEQUENCE [LARGE SCALE GENOMIC DNA]</scope>
    <source>
        <strain evidence="1 2">CBS 962.96</strain>
    </source>
</reference>
<protein>
    <recommendedName>
        <fullName evidence="3">Prolyl 4-hydroxylase alpha subunit Fe(2+) 2OG dioxygenase domain-containing protein</fullName>
    </recommendedName>
</protein>
<dbReference type="Gene3D" id="3.60.130.30">
    <property type="match status" value="1"/>
</dbReference>
<dbReference type="Proteomes" id="UP000297245">
    <property type="component" value="Unassembled WGS sequence"/>
</dbReference>
<gene>
    <name evidence="1" type="ORF">K435DRAFT_695225</name>
</gene>
<evidence type="ECO:0008006" key="3">
    <source>
        <dbReference type="Google" id="ProtNLM"/>
    </source>
</evidence>
<dbReference type="EMBL" id="ML179882">
    <property type="protein sequence ID" value="THU80674.1"/>
    <property type="molecule type" value="Genomic_DNA"/>
</dbReference>
<name>A0A4S8KXD4_DENBC</name>
<organism evidence="1 2">
    <name type="scientific">Dendrothele bispora (strain CBS 962.96)</name>
    <dbReference type="NCBI Taxonomy" id="1314807"/>
    <lineage>
        <taxon>Eukaryota</taxon>
        <taxon>Fungi</taxon>
        <taxon>Dikarya</taxon>
        <taxon>Basidiomycota</taxon>
        <taxon>Agaricomycotina</taxon>
        <taxon>Agaricomycetes</taxon>
        <taxon>Agaricomycetidae</taxon>
        <taxon>Agaricales</taxon>
        <taxon>Agaricales incertae sedis</taxon>
        <taxon>Dendrothele</taxon>
    </lineage>
</organism>
<sequence length="199" mass="23189">MSEQNQTVLKKLREHRAMKRMIGLTNHMFRTYFPRLHSLYDHVLSALVESDPENLSRNFPESCFASCYVNFKSVCTLPHVDWLNLIFGLCAVYSSGDFDYKKGGHLVLWELKLVIKFPPGCIIFLPSALFRHSNVSIASNEKRSSITQFTSAGIFRWVTNGMMSDLDFLARALPELRERWEKYRRNIWNIGHDFLYSSL</sequence>
<proteinExistence type="predicted"/>
<dbReference type="OrthoDB" id="3202607at2759"/>
<dbReference type="AlphaFoldDB" id="A0A4S8KXD4"/>
<keyword evidence="2" id="KW-1185">Reference proteome</keyword>
<evidence type="ECO:0000313" key="2">
    <source>
        <dbReference type="Proteomes" id="UP000297245"/>
    </source>
</evidence>
<accession>A0A4S8KXD4</accession>